<proteinExistence type="predicted"/>
<feature type="region of interest" description="Disordered" evidence="1">
    <location>
        <begin position="1"/>
        <end position="23"/>
    </location>
</feature>
<evidence type="ECO:0000313" key="2">
    <source>
        <dbReference type="EMBL" id="CCE91581.1"/>
    </source>
</evidence>
<accession>G8ZQU4</accession>
<dbReference type="GeneID" id="11501998"/>
<dbReference type="InParanoid" id="G8ZQU4"/>
<evidence type="ECO:0000256" key="1">
    <source>
        <dbReference type="SAM" id="MobiDB-lite"/>
    </source>
</evidence>
<dbReference type="EMBL" id="HE616744">
    <property type="protein sequence ID" value="CCE91581.1"/>
    <property type="molecule type" value="Genomic_DNA"/>
</dbReference>
<dbReference type="eggNOG" id="ENOG502RZ25">
    <property type="taxonomic scope" value="Eukaryota"/>
</dbReference>
<dbReference type="KEGG" id="tdl:TDEL_0C06920"/>
<evidence type="ECO:0000313" key="3">
    <source>
        <dbReference type="Proteomes" id="UP000005627"/>
    </source>
</evidence>
<dbReference type="HOGENOM" id="CLU_063516_0_1_1"/>
<reference evidence="2 3" key="1">
    <citation type="journal article" date="2011" name="Proc. Natl. Acad. Sci. U.S.A.">
        <title>Evolutionary erosion of yeast sex chromosomes by mating-type switching accidents.</title>
        <authorList>
            <person name="Gordon J.L."/>
            <person name="Armisen D."/>
            <person name="Proux-Wera E."/>
            <person name="Oheigeartaigh S.S."/>
            <person name="Byrne K.P."/>
            <person name="Wolfe K.H."/>
        </authorList>
    </citation>
    <scope>NUCLEOTIDE SEQUENCE [LARGE SCALE GENOMIC DNA]</scope>
    <source>
        <strain evidence="3">ATCC 10662 / CBS 1146 / NBRC 0425 / NCYC 2629 / NRRL Y-866</strain>
    </source>
</reference>
<feature type="region of interest" description="Disordered" evidence="1">
    <location>
        <begin position="187"/>
        <end position="235"/>
    </location>
</feature>
<protein>
    <submittedName>
        <fullName evidence="2">Uncharacterized protein</fullName>
    </submittedName>
</protein>
<organism evidence="2 3">
    <name type="scientific">Torulaspora delbrueckii</name>
    <name type="common">Yeast</name>
    <name type="synonym">Candida colliculosa</name>
    <dbReference type="NCBI Taxonomy" id="4950"/>
    <lineage>
        <taxon>Eukaryota</taxon>
        <taxon>Fungi</taxon>
        <taxon>Dikarya</taxon>
        <taxon>Ascomycota</taxon>
        <taxon>Saccharomycotina</taxon>
        <taxon>Saccharomycetes</taxon>
        <taxon>Saccharomycetales</taxon>
        <taxon>Saccharomycetaceae</taxon>
        <taxon>Torulaspora</taxon>
    </lineage>
</organism>
<dbReference type="Proteomes" id="UP000005627">
    <property type="component" value="Chromosome 3"/>
</dbReference>
<feature type="compositionally biased region" description="Acidic residues" evidence="1">
    <location>
        <begin position="205"/>
        <end position="214"/>
    </location>
</feature>
<gene>
    <name evidence="2" type="primary">TDEL0C06920</name>
    <name evidence="2" type="ORF">TDEL_0C06920</name>
</gene>
<name>G8ZQU4_TORDE</name>
<dbReference type="RefSeq" id="XP_003680792.1">
    <property type="nucleotide sequence ID" value="XM_003680744.1"/>
</dbReference>
<dbReference type="AlphaFoldDB" id="G8ZQU4"/>
<dbReference type="OrthoDB" id="4096201at2759"/>
<sequence>MAISSKRPRSEQGTGDSALPLKRRSFILSNQAETPRGSGGFQFLKEADGFSLDSEDENNRTNNLIRFSTSDELNPKLVEAVGRYSDSDSATRSDQEYHYQIGEANFRRKSLSRPGSFSSSSRKQQVSKLDLLARERCFDYIVQSIDEVWARYCDTTSSAEAVVYNNFAAKKNRAGVKIASLHNHKPLNISDNETEFDSVASENEVPSEDDDDESCGYKSEATNPTEYENETDYSESRTVSNLPDSVKLQSLKHRLTKAKSDLELVYDSSELTDSQSFWRRWDMIKYSAVEMMEDDDDDEVIETTIEELEQGRCYTN</sequence>
<keyword evidence="3" id="KW-1185">Reference proteome</keyword>